<sequence>MIYRFSFWCRKLNTLLSLSKSKTMNLEKCYFRYIEGEEKIDITFLLKVKESVRQFNFSRKPTEKIDTLLTRIGNNIQKVVAKGNKKKIINEQQDVAVQLYDKNNAISEESTCIDLFSLQGPIKLHVYNHIYEVVFNVPWVVSINLPQCILAGFPVYPENFVVQNADNQYNLYTWYKGLSINEKGNNMSEIHIKWETVGNENIYIPTTRDIGMKLKLECTPGNDKITGPTVEVVSKNVIEAGPGTCPFETRHMFTTTKLTNKSFRCVTYNILADLYCDSDYTRSVLHPYCPSYALHIDYRKQLVMKELLGYNADIICLQEVDSKIFHNTLNPLLGINGLQGKFYRKGKEVAEGLACFYRKKRFNLLGEEKILLSDVIKTEAYLQSIWDAIKDNGPLVTRFLDRSTVASATILQSVENSNEVVVVGNTHLYFHPDADHIRLIQGGIYVYWLNEIRSNLMNQMPEKRISLLLCGDFNSVPSCGVYKLYTTGLAPSSLPDWKSNTDEAVYNLSLQQDLPLGSACGTPPFTNFTAGFADCLDYIFYDKTNLEVEQVVPLPSEEELRAHTALPSIVFPSDHIALITDLQFK</sequence>
<dbReference type="Pfam" id="PF21171">
    <property type="entry name" value="PDE12-like_N"/>
    <property type="match status" value="1"/>
</dbReference>
<evidence type="ECO:0000313" key="16">
    <source>
        <dbReference type="Proteomes" id="UP001652740"/>
    </source>
</evidence>
<feature type="domain" description="2',5'-phosphodiesterase 12-like N-terminal" evidence="15">
    <location>
        <begin position="139"/>
        <end position="238"/>
    </location>
</feature>
<comment type="cofactor">
    <cofactor evidence="1">
        <name>Mg(2+)</name>
        <dbReference type="ChEBI" id="CHEBI:18420"/>
    </cofactor>
</comment>
<dbReference type="InterPro" id="IPR005135">
    <property type="entry name" value="Endo/exonuclease/phosphatase"/>
</dbReference>
<evidence type="ECO:0000259" key="15">
    <source>
        <dbReference type="Pfam" id="PF21171"/>
    </source>
</evidence>
<dbReference type="PANTHER" id="PTHR12121">
    <property type="entry name" value="CARBON CATABOLITE REPRESSOR PROTEIN 4"/>
    <property type="match status" value="1"/>
</dbReference>
<dbReference type="InterPro" id="IPR050410">
    <property type="entry name" value="CCR4/nocturin_mRNA_transcr"/>
</dbReference>
<dbReference type="OrthoDB" id="412787at2759"/>
<dbReference type="Pfam" id="PF03372">
    <property type="entry name" value="Exo_endo_phos"/>
    <property type="match status" value="1"/>
</dbReference>
<evidence type="ECO:0000256" key="4">
    <source>
        <dbReference type="ARBA" id="ARBA00022664"/>
    </source>
</evidence>
<dbReference type="GO" id="GO:0004535">
    <property type="term" value="F:poly(A)-specific ribonuclease activity"/>
    <property type="evidence" value="ECO:0007669"/>
    <property type="project" value="UniProtKB-ARBA"/>
</dbReference>
<dbReference type="KEGG" id="gmw:113516638"/>
<feature type="domain" description="Endonuclease/exonuclease/phosphatase" evidence="14">
    <location>
        <begin position="266"/>
        <end position="575"/>
    </location>
</feature>
<evidence type="ECO:0000256" key="7">
    <source>
        <dbReference type="ARBA" id="ARBA00022801"/>
    </source>
</evidence>
<keyword evidence="9" id="KW-0460">Magnesium</keyword>
<dbReference type="GeneID" id="113516638"/>
<dbReference type="FunCoup" id="A0A6J1WNV6">
    <property type="interactions" value="2081"/>
</dbReference>
<dbReference type="FunFam" id="3.60.10.10:FF:000018">
    <property type="entry name" value="2',5'-phosphodiesterase 12"/>
    <property type="match status" value="1"/>
</dbReference>
<evidence type="ECO:0000313" key="17">
    <source>
        <dbReference type="RefSeq" id="XP_026756884.1"/>
    </source>
</evidence>
<evidence type="ECO:0000256" key="2">
    <source>
        <dbReference type="ARBA" id="ARBA00004305"/>
    </source>
</evidence>
<evidence type="ECO:0000256" key="8">
    <source>
        <dbReference type="ARBA" id="ARBA00022839"/>
    </source>
</evidence>
<keyword evidence="11" id="KW-0496">Mitochondrion</keyword>
<keyword evidence="10" id="KW-0809">Transit peptide</keyword>
<evidence type="ECO:0000256" key="12">
    <source>
        <dbReference type="ARBA" id="ARBA00072755"/>
    </source>
</evidence>
<keyword evidence="6" id="KW-0479">Metal-binding</keyword>
<keyword evidence="4" id="KW-0507">mRNA processing</keyword>
<evidence type="ECO:0000256" key="13">
    <source>
        <dbReference type="ARBA" id="ARBA00083541"/>
    </source>
</evidence>
<reference evidence="17" key="1">
    <citation type="submission" date="2025-08" db="UniProtKB">
        <authorList>
            <consortium name="RefSeq"/>
        </authorList>
    </citation>
    <scope>IDENTIFICATION</scope>
    <source>
        <tissue evidence="17">Whole larvae</tissue>
    </source>
</reference>
<comment type="subcellular location">
    <subcellularLocation>
        <location evidence="2">Mitochondrion matrix</location>
    </subcellularLocation>
</comment>
<evidence type="ECO:0000256" key="6">
    <source>
        <dbReference type="ARBA" id="ARBA00022723"/>
    </source>
</evidence>
<keyword evidence="5" id="KW-0540">Nuclease</keyword>
<evidence type="ECO:0000256" key="1">
    <source>
        <dbReference type="ARBA" id="ARBA00001946"/>
    </source>
</evidence>
<dbReference type="InParanoid" id="A0A6J1WNV6"/>
<organism evidence="16 17">
    <name type="scientific">Galleria mellonella</name>
    <name type="common">Greater wax moth</name>
    <dbReference type="NCBI Taxonomy" id="7137"/>
    <lineage>
        <taxon>Eukaryota</taxon>
        <taxon>Metazoa</taxon>
        <taxon>Ecdysozoa</taxon>
        <taxon>Arthropoda</taxon>
        <taxon>Hexapoda</taxon>
        <taxon>Insecta</taxon>
        <taxon>Pterygota</taxon>
        <taxon>Neoptera</taxon>
        <taxon>Endopterygota</taxon>
        <taxon>Lepidoptera</taxon>
        <taxon>Glossata</taxon>
        <taxon>Ditrysia</taxon>
        <taxon>Pyraloidea</taxon>
        <taxon>Pyralidae</taxon>
        <taxon>Galleriinae</taxon>
        <taxon>Galleria</taxon>
    </lineage>
</organism>
<dbReference type="GO" id="GO:0000288">
    <property type="term" value="P:nuclear-transcribed mRNA catabolic process, deadenylation-dependent decay"/>
    <property type="evidence" value="ECO:0007669"/>
    <property type="project" value="TreeGrafter"/>
</dbReference>
<dbReference type="RefSeq" id="XP_026756884.1">
    <property type="nucleotide sequence ID" value="XM_026901083.3"/>
</dbReference>
<dbReference type="Proteomes" id="UP001652740">
    <property type="component" value="Unplaced"/>
</dbReference>
<dbReference type="GO" id="GO:0046872">
    <property type="term" value="F:metal ion binding"/>
    <property type="evidence" value="ECO:0007669"/>
    <property type="project" value="UniProtKB-KW"/>
</dbReference>
<keyword evidence="7" id="KW-0378">Hydrolase</keyword>
<protein>
    <recommendedName>
        <fullName evidence="12">2',5'-phosphodiesterase 12</fullName>
    </recommendedName>
    <alternativeName>
        <fullName evidence="13">Mitochondrial deadenylase</fullName>
    </alternativeName>
</protein>
<evidence type="ECO:0000256" key="10">
    <source>
        <dbReference type="ARBA" id="ARBA00022946"/>
    </source>
</evidence>
<dbReference type="PANTHER" id="PTHR12121:SF37">
    <property type="entry name" value="2',5'-PHOSPHODIESTERASE 12"/>
    <property type="match status" value="1"/>
</dbReference>
<evidence type="ECO:0000256" key="3">
    <source>
        <dbReference type="ARBA" id="ARBA00022553"/>
    </source>
</evidence>
<dbReference type="GO" id="GO:0005759">
    <property type="term" value="C:mitochondrial matrix"/>
    <property type="evidence" value="ECO:0007669"/>
    <property type="project" value="UniProtKB-SubCell"/>
</dbReference>
<dbReference type="GO" id="GO:0006397">
    <property type="term" value="P:mRNA processing"/>
    <property type="evidence" value="ECO:0007669"/>
    <property type="project" value="UniProtKB-KW"/>
</dbReference>
<proteinExistence type="predicted"/>
<keyword evidence="3" id="KW-0597">Phosphoprotein</keyword>
<dbReference type="InterPro" id="IPR048821">
    <property type="entry name" value="PDE12-like_N"/>
</dbReference>
<evidence type="ECO:0000256" key="9">
    <source>
        <dbReference type="ARBA" id="ARBA00022842"/>
    </source>
</evidence>
<dbReference type="AlphaFoldDB" id="A0A6J1WNV6"/>
<keyword evidence="8" id="KW-0269">Exonuclease</keyword>
<dbReference type="SUPFAM" id="SSF56219">
    <property type="entry name" value="DNase I-like"/>
    <property type="match status" value="1"/>
</dbReference>
<evidence type="ECO:0000256" key="5">
    <source>
        <dbReference type="ARBA" id="ARBA00022722"/>
    </source>
</evidence>
<accession>A0A6J1WNV6</accession>
<keyword evidence="16" id="KW-1185">Reference proteome</keyword>
<dbReference type="Gene3D" id="3.60.10.10">
    <property type="entry name" value="Endonuclease/exonuclease/phosphatase"/>
    <property type="match status" value="1"/>
</dbReference>
<name>A0A6J1WNV6_GALME</name>
<gene>
    <name evidence="17" type="primary">LOC113516638</name>
</gene>
<dbReference type="InterPro" id="IPR036691">
    <property type="entry name" value="Endo/exonu/phosph_ase_sf"/>
</dbReference>
<evidence type="ECO:0000259" key="14">
    <source>
        <dbReference type="Pfam" id="PF03372"/>
    </source>
</evidence>
<evidence type="ECO:0000256" key="11">
    <source>
        <dbReference type="ARBA" id="ARBA00023128"/>
    </source>
</evidence>